<evidence type="ECO:0000313" key="4">
    <source>
        <dbReference type="EMBL" id="MBB1095590.1"/>
    </source>
</evidence>
<name>A0A7W3UIE7_9LACO</name>
<dbReference type="SUPFAM" id="SSF51395">
    <property type="entry name" value="FMN-linked oxidoreductases"/>
    <property type="match status" value="1"/>
</dbReference>
<evidence type="ECO:0000313" key="7">
    <source>
        <dbReference type="Proteomes" id="UP001199710"/>
    </source>
</evidence>
<dbReference type="AlphaFoldDB" id="A0A7W3UIE7"/>
<dbReference type="Gene3D" id="3.20.20.70">
    <property type="entry name" value="Aldolase class I"/>
    <property type="match status" value="1"/>
</dbReference>
<organism evidence="4 6">
    <name type="scientific">Limosilactobacillus agrestis</name>
    <dbReference type="NCBI Taxonomy" id="2759748"/>
    <lineage>
        <taxon>Bacteria</taxon>
        <taxon>Bacillati</taxon>
        <taxon>Bacillota</taxon>
        <taxon>Bacilli</taxon>
        <taxon>Lactobacillales</taxon>
        <taxon>Lactobacillaceae</taxon>
        <taxon>Limosilactobacillus</taxon>
    </lineage>
</organism>
<protein>
    <submittedName>
        <fullName evidence="4">NADH-dependent flavin oxidoreductase</fullName>
    </submittedName>
</protein>
<proteinExistence type="predicted"/>
<reference evidence="5 7" key="2">
    <citation type="submission" date="2021-12" db="EMBL/GenBank/DDBJ databases">
        <title>A phylogenomic analysis of Limosilactobacillus reuteri reveals ancient and stable evolutionary relationships with rodents and birds and zoonotic transmission to humans.</title>
        <authorList>
            <person name="Li F."/>
            <person name="Li X."/>
            <person name="Cheng C."/>
            <person name="Tollenaar S."/>
            <person name="Zhang J.S."/>
            <person name="Simpson D."/>
            <person name="Tasseva G."/>
            <person name="Perez-Munoz M.E."/>
            <person name="Frese S."/>
            <person name="Gaenzle M.G."/>
            <person name="Walter J."/>
            <person name="Zheng J."/>
        </authorList>
    </citation>
    <scope>NUCLEOTIDE SEQUENCE [LARGE SCALE GENOMIC DNA]</scope>
    <source>
        <strain evidence="5 7">BG-MG3-B</strain>
    </source>
</reference>
<evidence type="ECO:0000313" key="6">
    <source>
        <dbReference type="Proteomes" id="UP000534578"/>
    </source>
</evidence>
<dbReference type="RefSeq" id="WP_182578472.1">
    <property type="nucleotide sequence ID" value="NZ_JACIVE010000055.1"/>
</dbReference>
<dbReference type="PANTHER" id="PTHR43656:SF2">
    <property type="entry name" value="BINDING OXIDOREDUCTASE, PUTATIVE (AFU_ORTHOLOGUE AFUA_2G08260)-RELATED"/>
    <property type="match status" value="1"/>
</dbReference>
<keyword evidence="1" id="KW-0285">Flavoprotein</keyword>
<dbReference type="GO" id="GO:0016491">
    <property type="term" value="F:oxidoreductase activity"/>
    <property type="evidence" value="ECO:0007669"/>
    <property type="project" value="UniProtKB-KW"/>
</dbReference>
<evidence type="ECO:0000259" key="3">
    <source>
        <dbReference type="Pfam" id="PF00724"/>
    </source>
</evidence>
<dbReference type="CDD" id="cd04735">
    <property type="entry name" value="OYE_like_4_FMN"/>
    <property type="match status" value="1"/>
</dbReference>
<reference evidence="4 6" key="1">
    <citation type="submission" date="2020-07" db="EMBL/GenBank/DDBJ databases">
        <title>Description of Limosilactobacillus balticus sp. nov., Limosilactobacillus agrestis sp. nov., Limosilactobacillus albertensis sp. nov., Limosilactobacillus rudii sp. nov., Limosilactobacillus fastidiosus sp. nov., five novel Limosilactobacillus species isolated from the vertebrate gastrointestinal tract, and proposal of 6 subspecies of Limosilactobacillus reuteri adapted to the gastrointestinal tract of specific vertebrate hosts.</title>
        <authorList>
            <person name="Li F."/>
            <person name="Cheng C."/>
            <person name="Zheng J."/>
            <person name="Quevedo R.M."/>
            <person name="Li J."/>
            <person name="Roos S."/>
            <person name="Gaenzle M.G."/>
            <person name="Walter J."/>
        </authorList>
    </citation>
    <scope>NUCLEOTIDE SEQUENCE [LARGE SCALE GENOMIC DNA]</scope>
    <source>
        <strain evidence="4 6">BG-MG3-A</strain>
    </source>
</reference>
<dbReference type="Proteomes" id="UP000534578">
    <property type="component" value="Unassembled WGS sequence"/>
</dbReference>
<dbReference type="EMBL" id="JACIVE010000055">
    <property type="protein sequence ID" value="MBB1095590.1"/>
    <property type="molecule type" value="Genomic_DNA"/>
</dbReference>
<dbReference type="Pfam" id="PF00724">
    <property type="entry name" value="Oxidored_FMN"/>
    <property type="match status" value="1"/>
</dbReference>
<dbReference type="PANTHER" id="PTHR43656">
    <property type="entry name" value="BINDING OXIDOREDUCTASE, PUTATIVE (AFU_ORTHOLOGUE AFUA_2G08260)-RELATED"/>
    <property type="match status" value="1"/>
</dbReference>
<sequence length="391" mass="43419">MTKQYQFMKPYQFANGAKLQNHVVMAPVTTQSSFFDGTVSDDEVNFYRMRSGVGMIIVEVANINATGKGFEGELSVAEDRFIPGLAKIANAIHSKGSKAVLQIFDAGRKTTKEILRGKQPHSASAVAPHRDPENIPVALTEQEIEKIIKDFGEATRRAIAAGYDGVEIHGANTYLLQQFFSPHSNQRTDKWGGDVYQRMTFAKAVIAEVRKVAELYAQDDFIIGYRFSPEELSKPGITIEDTLKLVDVLSEEPIDYLHSSMGNRKRTSLINKEDNETLNHKILHVIAGRKPLIEVGNVQTPEDVEEALRAGASLVAMGRELLREPNWIEKVKAGDEKSIRYQLSPVDMDLVGLPGGLQRELRTGFLNAMNFTDQKTTSFLNKFGQVEGFGG</sequence>
<accession>A0A7W3UIE7</accession>
<evidence type="ECO:0000256" key="1">
    <source>
        <dbReference type="ARBA" id="ARBA00022630"/>
    </source>
</evidence>
<feature type="domain" description="NADH:flavin oxidoreductase/NADH oxidase N-terminal" evidence="3">
    <location>
        <begin position="9"/>
        <end position="336"/>
    </location>
</feature>
<dbReference type="InterPro" id="IPR051799">
    <property type="entry name" value="NADH_flavin_oxidoreductase"/>
</dbReference>
<dbReference type="InterPro" id="IPR001155">
    <property type="entry name" value="OxRdtase_FMN_N"/>
</dbReference>
<gene>
    <name evidence="4" type="ORF">H5R92_05260</name>
    <name evidence="5" type="ORF">LTY36_06045</name>
</gene>
<dbReference type="InterPro" id="IPR013785">
    <property type="entry name" value="Aldolase_TIM"/>
</dbReference>
<keyword evidence="7" id="KW-1185">Reference proteome</keyword>
<evidence type="ECO:0000256" key="2">
    <source>
        <dbReference type="ARBA" id="ARBA00023002"/>
    </source>
</evidence>
<dbReference type="Proteomes" id="UP001199710">
    <property type="component" value="Unassembled WGS sequence"/>
</dbReference>
<dbReference type="EMBL" id="JAJPDE010000066">
    <property type="protein sequence ID" value="MCD7130742.1"/>
    <property type="molecule type" value="Genomic_DNA"/>
</dbReference>
<comment type="caution">
    <text evidence="4">The sequence shown here is derived from an EMBL/GenBank/DDBJ whole genome shotgun (WGS) entry which is preliminary data.</text>
</comment>
<evidence type="ECO:0000313" key="5">
    <source>
        <dbReference type="EMBL" id="MCD7130742.1"/>
    </source>
</evidence>
<dbReference type="GO" id="GO:0010181">
    <property type="term" value="F:FMN binding"/>
    <property type="evidence" value="ECO:0007669"/>
    <property type="project" value="InterPro"/>
</dbReference>
<keyword evidence="2" id="KW-0560">Oxidoreductase</keyword>